<evidence type="ECO:0000313" key="3">
    <source>
        <dbReference type="Proteomes" id="UP001642464"/>
    </source>
</evidence>
<keyword evidence="3" id="KW-1185">Reference proteome</keyword>
<reference evidence="2 3" key="1">
    <citation type="submission" date="2024-02" db="EMBL/GenBank/DDBJ databases">
        <authorList>
            <person name="Chen Y."/>
            <person name="Shah S."/>
            <person name="Dougan E. K."/>
            <person name="Thang M."/>
            <person name="Chan C."/>
        </authorList>
    </citation>
    <scope>NUCLEOTIDE SEQUENCE [LARGE SCALE GENOMIC DNA]</scope>
</reference>
<protein>
    <submittedName>
        <fullName evidence="2">Uncharacterized protein</fullName>
    </submittedName>
</protein>
<evidence type="ECO:0000313" key="1">
    <source>
        <dbReference type="EMBL" id="CAK8993187.1"/>
    </source>
</evidence>
<dbReference type="EMBL" id="CAXAMM010001725">
    <property type="protein sequence ID" value="CAK8993187.1"/>
    <property type="molecule type" value="Genomic_DNA"/>
</dbReference>
<gene>
    <name evidence="1" type="ORF">SCF082_LOCUS3409</name>
    <name evidence="2" type="ORF">SCF082_LOCUS3816</name>
</gene>
<evidence type="ECO:0000313" key="2">
    <source>
        <dbReference type="EMBL" id="CAK8994150.1"/>
    </source>
</evidence>
<sequence>MSTHSTHGLREDHHPDKLEDALSKVVSQGVKVSQVIWHSIFARKTSLAVEAGEWETWLIEMASTPSEIDKAELVSIRKTCCLKAISHIMEASPDTRHQCQEAWAAAGGLIGKMLGTDWCTSDVMGEPFCGELKAVQSLLTVGEKMHYSSQTDIGDAEASLRKLQTKNNNMVFGKILTASAAGAQLAAACSEVTAALKECAGWKDDLDAAMDAFSTLPSPLGQTMDFLSNQFEVTIPQGAKIAEVTSKLGTLLQKSTDKFQADNKDAMDKLKELQSNLFFKLKTALSMRLFSKVPTLADAFAWCTSGCSSNDEEAKNHTNALVLAKAAVVVKFQFSKFIGADHATALGEYMAEYGRFITAMTTFSKWILDANQAEKAEDLSVFQAEALIDMVKYLLDATAGQSSDMKHFDMTQIHPNAPQWKKDVKAWLASWSQSRIERKLASCQDFVGAVLQEDFDPEKLCVEHVTGAVDAEEDHSTVKAVYQEFSSVSCTLCFDETMLKEFKFGEVMVDMQTLCAASIFLPAARYTTALLQSAARVSLRKPIAKTFGEATTIDQLKQPSESRAESAKGFLNQTTKWLEVVGHMRVLLHSVQGKKIGIIKEKFAKTVEFAEGKIKSCMGIFVEEMSAVVAPELNAADATVECLKQKYDAVGSAQESQKFYYMFNKTRALRKAVEKFLAEAEILFGKPSAKSLCPNVPEAIIDCKKQLGQTESQDARRAIANLTALTSLFRTLQPGETRNVLSNKVLKGFICESLKPSVGLLEALAKHATPQLYQEFISFYGKVPTANSSA</sequence>
<comment type="caution">
    <text evidence="2">The sequence shown here is derived from an EMBL/GenBank/DDBJ whole genome shotgun (WGS) entry which is preliminary data.</text>
</comment>
<organism evidence="2 3">
    <name type="scientific">Durusdinium trenchii</name>
    <dbReference type="NCBI Taxonomy" id="1381693"/>
    <lineage>
        <taxon>Eukaryota</taxon>
        <taxon>Sar</taxon>
        <taxon>Alveolata</taxon>
        <taxon>Dinophyceae</taxon>
        <taxon>Suessiales</taxon>
        <taxon>Symbiodiniaceae</taxon>
        <taxon>Durusdinium</taxon>
    </lineage>
</organism>
<name>A0ABP0HVB7_9DINO</name>
<accession>A0ABP0HVB7</accession>
<dbReference type="Proteomes" id="UP001642464">
    <property type="component" value="Unassembled WGS sequence"/>
</dbReference>
<proteinExistence type="predicted"/>
<dbReference type="EMBL" id="CAXAMM010001969">
    <property type="protein sequence ID" value="CAK8994150.1"/>
    <property type="molecule type" value="Genomic_DNA"/>
</dbReference>